<feature type="region of interest" description="Disordered" evidence="1">
    <location>
        <begin position="20"/>
        <end position="53"/>
    </location>
</feature>
<sequence length="247" mass="28523">MSLSLYQTGGYTEASIGKCKTQTNTSNDYDDKKYEREAEEETGERHSERTTRKRRFTRRFNTLGTQYRVRYYTCILSRDSQARRRRSRVHVVKEELPKRYDDDRRTFVLLYAYALVLLHLQDIRVARANLLFTISHAAARGAPNTDPELFCRQGRLTHYLFEPPTPPSLLDAHVLYTRLLYRFRPCIRLDPRSRACYCSVVSRGTDFSHLADPLSFMAGAATSADLTVNAFGGKMSAIRPISVYQQT</sequence>
<organism evidence="2 3">
    <name type="scientific">Trichogramma kaykai</name>
    <dbReference type="NCBI Taxonomy" id="54128"/>
    <lineage>
        <taxon>Eukaryota</taxon>
        <taxon>Metazoa</taxon>
        <taxon>Ecdysozoa</taxon>
        <taxon>Arthropoda</taxon>
        <taxon>Hexapoda</taxon>
        <taxon>Insecta</taxon>
        <taxon>Pterygota</taxon>
        <taxon>Neoptera</taxon>
        <taxon>Endopterygota</taxon>
        <taxon>Hymenoptera</taxon>
        <taxon>Apocrita</taxon>
        <taxon>Proctotrupomorpha</taxon>
        <taxon>Chalcidoidea</taxon>
        <taxon>Trichogrammatidae</taxon>
        <taxon>Trichogramma</taxon>
    </lineage>
</organism>
<gene>
    <name evidence="2" type="ORF">TKK_016640</name>
</gene>
<dbReference type="AlphaFoldDB" id="A0ABD2W6M1"/>
<protein>
    <submittedName>
        <fullName evidence="2">Uncharacterized protein</fullName>
    </submittedName>
</protein>
<accession>A0ABD2W6M1</accession>
<dbReference type="Proteomes" id="UP001627154">
    <property type="component" value="Unassembled WGS sequence"/>
</dbReference>
<evidence type="ECO:0000313" key="2">
    <source>
        <dbReference type="EMBL" id="KAL3388212.1"/>
    </source>
</evidence>
<keyword evidence="3" id="KW-1185">Reference proteome</keyword>
<dbReference type="EMBL" id="JBJJXI010000135">
    <property type="protein sequence ID" value="KAL3388212.1"/>
    <property type="molecule type" value="Genomic_DNA"/>
</dbReference>
<comment type="caution">
    <text evidence="2">The sequence shown here is derived from an EMBL/GenBank/DDBJ whole genome shotgun (WGS) entry which is preliminary data.</text>
</comment>
<reference evidence="2 3" key="1">
    <citation type="journal article" date="2024" name="bioRxiv">
        <title>A reference genome for Trichogramma kaykai: A tiny desert-dwelling parasitoid wasp with competing sex-ratio distorters.</title>
        <authorList>
            <person name="Culotta J."/>
            <person name="Lindsey A.R."/>
        </authorList>
    </citation>
    <scope>NUCLEOTIDE SEQUENCE [LARGE SCALE GENOMIC DNA]</scope>
    <source>
        <strain evidence="2 3">KSX58</strain>
    </source>
</reference>
<evidence type="ECO:0000256" key="1">
    <source>
        <dbReference type="SAM" id="MobiDB-lite"/>
    </source>
</evidence>
<name>A0ABD2W6M1_9HYME</name>
<evidence type="ECO:0000313" key="3">
    <source>
        <dbReference type="Proteomes" id="UP001627154"/>
    </source>
</evidence>
<proteinExistence type="predicted"/>